<accession>A0A8S5UST7</accession>
<protein>
    <submittedName>
        <fullName evidence="1">Uncharacterized protein</fullName>
    </submittedName>
</protein>
<name>A0A8S5UST7_9CAUD</name>
<evidence type="ECO:0000313" key="1">
    <source>
        <dbReference type="EMBL" id="DAF97499.1"/>
    </source>
</evidence>
<dbReference type="EMBL" id="BK016133">
    <property type="protein sequence ID" value="DAF97499.1"/>
    <property type="molecule type" value="Genomic_DNA"/>
</dbReference>
<reference evidence="1" key="1">
    <citation type="journal article" date="2021" name="Proc. Natl. Acad. Sci. U.S.A.">
        <title>A Catalog of Tens of Thousands of Viruses from Human Metagenomes Reveals Hidden Associations with Chronic Diseases.</title>
        <authorList>
            <person name="Tisza M.J."/>
            <person name="Buck C.B."/>
        </authorList>
    </citation>
    <scope>NUCLEOTIDE SEQUENCE</scope>
    <source>
        <strain evidence="1">CtijX18</strain>
    </source>
</reference>
<sequence>MQRHLPNIATGVRLYHDLQMNTDPLRLAN</sequence>
<proteinExistence type="predicted"/>
<organism evidence="1">
    <name type="scientific">Myoviridae sp. ctijX18</name>
    <dbReference type="NCBI Taxonomy" id="2825154"/>
    <lineage>
        <taxon>Viruses</taxon>
        <taxon>Duplodnaviria</taxon>
        <taxon>Heunggongvirae</taxon>
        <taxon>Uroviricota</taxon>
        <taxon>Caudoviricetes</taxon>
    </lineage>
</organism>